<evidence type="ECO:0000256" key="1">
    <source>
        <dbReference type="ARBA" id="ARBA00022491"/>
    </source>
</evidence>
<dbReference type="InterPro" id="IPR011051">
    <property type="entry name" value="RmlC_Cupin_sf"/>
</dbReference>
<dbReference type="RefSeq" id="WP_078000986.1">
    <property type="nucleotide sequence ID" value="NZ_MRUL01000001.1"/>
</dbReference>
<protein>
    <submittedName>
        <fullName evidence="6">AraC family transcriptional regulator</fullName>
    </submittedName>
</protein>
<dbReference type="FunFam" id="1.10.10.60:FF:000132">
    <property type="entry name" value="AraC family transcriptional regulator"/>
    <property type="match status" value="1"/>
</dbReference>
<dbReference type="Proteomes" id="UP000190667">
    <property type="component" value="Unassembled WGS sequence"/>
</dbReference>
<dbReference type="GO" id="GO:0043565">
    <property type="term" value="F:sequence-specific DNA binding"/>
    <property type="evidence" value="ECO:0007669"/>
    <property type="project" value="InterPro"/>
</dbReference>
<dbReference type="PROSITE" id="PS00041">
    <property type="entry name" value="HTH_ARAC_FAMILY_1"/>
    <property type="match status" value="1"/>
</dbReference>
<dbReference type="STRING" id="1926881.BTJ39_02040"/>
<organism evidence="6 7">
    <name type="scientific">Izhakiella australiensis</name>
    <dbReference type="NCBI Taxonomy" id="1926881"/>
    <lineage>
        <taxon>Bacteria</taxon>
        <taxon>Pseudomonadati</taxon>
        <taxon>Pseudomonadota</taxon>
        <taxon>Gammaproteobacteria</taxon>
        <taxon>Enterobacterales</taxon>
        <taxon>Erwiniaceae</taxon>
        <taxon>Izhakiella</taxon>
    </lineage>
</organism>
<name>A0A1S8YSA9_9GAMM</name>
<evidence type="ECO:0000313" key="7">
    <source>
        <dbReference type="Proteomes" id="UP000190667"/>
    </source>
</evidence>
<sequence>MHEDKFAIAMGDSSEPIIVSIYDTRAEYRELGRHSHPRGQLCGLRSGLLTIGTDDGSWVVPADVAVWIPPHHGHYGWTHGAVDGWSCYVSEAACAELPQKPCAINASGLLREAIIYASAWQGTALDPQQQRIARVILDQLHAAPVEPFSLPMPRDPRLAIIARALLDDPGDRRSIDQWAGKVGISERTLSRRFVAETGLTWSDWRQRARLIRALERLADGVAVTTVALDLGYNSVSAFITLFKRVFGVTPTKYFNQENAG</sequence>
<dbReference type="PANTHER" id="PTHR11019:SF199">
    <property type="entry name" value="HTH-TYPE TRANSCRIPTIONAL REGULATOR NIMR"/>
    <property type="match status" value="1"/>
</dbReference>
<dbReference type="SMART" id="SM00342">
    <property type="entry name" value="HTH_ARAC"/>
    <property type="match status" value="1"/>
</dbReference>
<keyword evidence="7" id="KW-1185">Reference proteome</keyword>
<comment type="caution">
    <text evidence="6">The sequence shown here is derived from an EMBL/GenBank/DDBJ whole genome shotgun (WGS) entry which is preliminary data.</text>
</comment>
<evidence type="ECO:0000256" key="3">
    <source>
        <dbReference type="ARBA" id="ARBA00023125"/>
    </source>
</evidence>
<evidence type="ECO:0000256" key="2">
    <source>
        <dbReference type="ARBA" id="ARBA00023015"/>
    </source>
</evidence>
<dbReference type="EMBL" id="MRUL01000001">
    <property type="protein sequence ID" value="OON41960.1"/>
    <property type="molecule type" value="Genomic_DNA"/>
</dbReference>
<dbReference type="GO" id="GO:0003700">
    <property type="term" value="F:DNA-binding transcription factor activity"/>
    <property type="evidence" value="ECO:0007669"/>
    <property type="project" value="InterPro"/>
</dbReference>
<dbReference type="InterPro" id="IPR018060">
    <property type="entry name" value="HTH_AraC"/>
</dbReference>
<dbReference type="InterPro" id="IPR018062">
    <property type="entry name" value="HTH_AraC-typ_CS"/>
</dbReference>
<dbReference type="Pfam" id="PF12833">
    <property type="entry name" value="HTH_18"/>
    <property type="match status" value="1"/>
</dbReference>
<dbReference type="Gene3D" id="1.10.10.60">
    <property type="entry name" value="Homeodomain-like"/>
    <property type="match status" value="1"/>
</dbReference>
<keyword evidence="3" id="KW-0238">DNA-binding</keyword>
<keyword evidence="2" id="KW-0805">Transcription regulation</keyword>
<accession>A0A1S8YSA9</accession>
<keyword evidence="1" id="KW-0678">Repressor</keyword>
<proteinExistence type="predicted"/>
<dbReference type="PANTHER" id="PTHR11019">
    <property type="entry name" value="HTH-TYPE TRANSCRIPTIONAL REGULATOR NIMR"/>
    <property type="match status" value="1"/>
</dbReference>
<dbReference type="AlphaFoldDB" id="A0A1S8YSA9"/>
<evidence type="ECO:0000256" key="4">
    <source>
        <dbReference type="ARBA" id="ARBA00023163"/>
    </source>
</evidence>
<dbReference type="OrthoDB" id="5949386at2"/>
<dbReference type="SUPFAM" id="SSF46689">
    <property type="entry name" value="Homeodomain-like"/>
    <property type="match status" value="1"/>
</dbReference>
<dbReference type="InterPro" id="IPR009057">
    <property type="entry name" value="Homeodomain-like_sf"/>
</dbReference>
<dbReference type="PRINTS" id="PR00032">
    <property type="entry name" value="HTHARAC"/>
</dbReference>
<reference evidence="6 7" key="1">
    <citation type="submission" date="2016-12" db="EMBL/GenBank/DDBJ databases">
        <title>Izhakiella australiana sp. nov. of genus Izhakiella isolated from Australian desert.</title>
        <authorList>
            <person name="Ji M."/>
        </authorList>
    </citation>
    <scope>NUCLEOTIDE SEQUENCE [LARGE SCALE GENOMIC DNA]</scope>
    <source>
        <strain evidence="6 7">D4N98</strain>
    </source>
</reference>
<dbReference type="SUPFAM" id="SSF51182">
    <property type="entry name" value="RmlC-like cupins"/>
    <property type="match status" value="1"/>
</dbReference>
<evidence type="ECO:0000259" key="5">
    <source>
        <dbReference type="PROSITE" id="PS01124"/>
    </source>
</evidence>
<evidence type="ECO:0000313" key="6">
    <source>
        <dbReference type="EMBL" id="OON41960.1"/>
    </source>
</evidence>
<feature type="domain" description="HTH araC/xylS-type" evidence="5">
    <location>
        <begin position="159"/>
        <end position="256"/>
    </location>
</feature>
<dbReference type="CDD" id="cd06124">
    <property type="entry name" value="cupin_NimR-like_N"/>
    <property type="match status" value="1"/>
</dbReference>
<dbReference type="InterPro" id="IPR020449">
    <property type="entry name" value="Tscrpt_reg_AraC-type_HTH"/>
</dbReference>
<gene>
    <name evidence="6" type="ORF">BTJ39_02040</name>
</gene>
<dbReference type="PROSITE" id="PS01124">
    <property type="entry name" value="HTH_ARAC_FAMILY_2"/>
    <property type="match status" value="1"/>
</dbReference>
<keyword evidence="4" id="KW-0804">Transcription</keyword>